<dbReference type="InterPro" id="IPR019474">
    <property type="entry name" value="Ub_conjug_fac_E4_core"/>
</dbReference>
<dbReference type="InterPro" id="IPR003613">
    <property type="entry name" value="Ubox_domain"/>
</dbReference>
<dbReference type="OrthoDB" id="20295at2759"/>
<keyword evidence="8" id="KW-0833">Ubl conjugation pathway</keyword>
<dbReference type="Gene3D" id="3.30.40.10">
    <property type="entry name" value="Zinc/RING finger domain, C3HC4 (zinc finger)"/>
    <property type="match status" value="1"/>
</dbReference>
<dbReference type="UniPathway" id="UPA00143"/>
<evidence type="ECO:0000256" key="10">
    <source>
        <dbReference type="ARBA" id="ARBA00037624"/>
    </source>
</evidence>
<keyword evidence="7" id="KW-0808">Transferase</keyword>
<dbReference type="PROSITE" id="PS51698">
    <property type="entry name" value="U_BOX"/>
    <property type="match status" value="1"/>
</dbReference>
<evidence type="ECO:0000256" key="4">
    <source>
        <dbReference type="ARBA" id="ARBA00007434"/>
    </source>
</evidence>
<evidence type="ECO:0000256" key="1">
    <source>
        <dbReference type="ARBA" id="ARBA00000900"/>
    </source>
</evidence>
<comment type="function">
    <text evidence="10">Ubiquitin-protein ligase that probably functions as an E3 ligase in conjunction with specific E1 and E2 ligases. May also function as an E4 ligase mediating the assembly of polyubiquitin chains on substrates ubiquitinated by another E3 ubiquitin ligase. Mediates 'Lys-48'-linked polyubiquitination of substrates.</text>
</comment>
<comment type="caution">
    <text evidence="12">The sequence shown here is derived from an EMBL/GenBank/DDBJ whole genome shotgun (WGS) entry which is preliminary data.</text>
</comment>
<evidence type="ECO:0000313" key="13">
    <source>
        <dbReference type="Proteomes" id="UP000749559"/>
    </source>
</evidence>
<dbReference type="GO" id="GO:0034450">
    <property type="term" value="F:ubiquitin-ubiquitin ligase activity"/>
    <property type="evidence" value="ECO:0007669"/>
    <property type="project" value="InterPro"/>
</dbReference>
<dbReference type="Pfam" id="PF10408">
    <property type="entry name" value="Ufd2P_core"/>
    <property type="match status" value="1"/>
</dbReference>
<dbReference type="GO" id="GO:0005737">
    <property type="term" value="C:cytoplasm"/>
    <property type="evidence" value="ECO:0007669"/>
    <property type="project" value="UniProtKB-SubCell"/>
</dbReference>
<proteinExistence type="inferred from homology"/>
<dbReference type="EC" id="2.3.2.27" evidence="5"/>
<dbReference type="SUPFAM" id="SSF57850">
    <property type="entry name" value="RING/U-box"/>
    <property type="match status" value="1"/>
</dbReference>
<dbReference type="CDD" id="cd16657">
    <property type="entry name" value="RING-Ubox_UBE4A"/>
    <property type="match status" value="1"/>
</dbReference>
<dbReference type="EMBL" id="CAIIXF020000009">
    <property type="protein sequence ID" value="CAH1794964.1"/>
    <property type="molecule type" value="Genomic_DNA"/>
</dbReference>
<dbReference type="Pfam" id="PF04564">
    <property type="entry name" value="U-box"/>
    <property type="match status" value="1"/>
</dbReference>
<comment type="subcellular location">
    <subcellularLocation>
        <location evidence="2">Cytoplasm</location>
    </subcellularLocation>
</comment>
<reference evidence="12" key="1">
    <citation type="submission" date="2022-03" db="EMBL/GenBank/DDBJ databases">
        <authorList>
            <person name="Martin C."/>
        </authorList>
    </citation>
    <scope>NUCLEOTIDE SEQUENCE</scope>
</reference>
<comment type="catalytic activity">
    <reaction evidence="1">
        <text>S-ubiquitinyl-[E2 ubiquitin-conjugating enzyme]-L-cysteine + [acceptor protein]-L-lysine = [E2 ubiquitin-conjugating enzyme]-L-cysteine + N(6)-ubiquitinyl-[acceptor protein]-L-lysine.</text>
        <dbReference type="EC" id="2.3.2.27"/>
    </reaction>
</comment>
<organism evidence="12 13">
    <name type="scientific">Owenia fusiformis</name>
    <name type="common">Polychaete worm</name>
    <dbReference type="NCBI Taxonomy" id="6347"/>
    <lineage>
        <taxon>Eukaryota</taxon>
        <taxon>Metazoa</taxon>
        <taxon>Spiralia</taxon>
        <taxon>Lophotrochozoa</taxon>
        <taxon>Annelida</taxon>
        <taxon>Polychaeta</taxon>
        <taxon>Sedentaria</taxon>
        <taxon>Canalipalpata</taxon>
        <taxon>Sabellida</taxon>
        <taxon>Oweniida</taxon>
        <taxon>Oweniidae</taxon>
        <taxon>Owenia</taxon>
    </lineage>
</organism>
<dbReference type="SMART" id="SM00504">
    <property type="entry name" value="Ubox"/>
    <property type="match status" value="1"/>
</dbReference>
<dbReference type="InterPro" id="IPR045132">
    <property type="entry name" value="UBE4"/>
</dbReference>
<evidence type="ECO:0000256" key="5">
    <source>
        <dbReference type="ARBA" id="ARBA00012483"/>
    </source>
</evidence>
<dbReference type="PANTHER" id="PTHR13931:SF16">
    <property type="entry name" value="UBIQUITIN CONJUGATION FACTOR E4 A"/>
    <property type="match status" value="1"/>
</dbReference>
<evidence type="ECO:0000313" key="12">
    <source>
        <dbReference type="EMBL" id="CAH1794964.1"/>
    </source>
</evidence>
<dbReference type="FunFam" id="3.30.40.10:FF:000055">
    <property type="entry name" value="Ubiquitin conjugation factor e4 a"/>
    <property type="match status" value="1"/>
</dbReference>
<comment type="pathway">
    <text evidence="3">Protein modification; protein ubiquitination.</text>
</comment>
<evidence type="ECO:0000256" key="7">
    <source>
        <dbReference type="ARBA" id="ARBA00022679"/>
    </source>
</evidence>
<keyword evidence="13" id="KW-1185">Reference proteome</keyword>
<dbReference type="GO" id="GO:0036503">
    <property type="term" value="P:ERAD pathway"/>
    <property type="evidence" value="ECO:0007669"/>
    <property type="project" value="InterPro"/>
</dbReference>
<keyword evidence="9" id="KW-0007">Acetylation</keyword>
<dbReference type="AlphaFoldDB" id="A0A8J1U9I0"/>
<dbReference type="GO" id="GO:0000151">
    <property type="term" value="C:ubiquitin ligase complex"/>
    <property type="evidence" value="ECO:0007669"/>
    <property type="project" value="InterPro"/>
</dbReference>
<protein>
    <recommendedName>
        <fullName evidence="11">Ubiquitin conjugation factor E4 A</fullName>
        <ecNumber evidence="5">2.3.2.27</ecNumber>
    </recommendedName>
</protein>
<evidence type="ECO:0000256" key="9">
    <source>
        <dbReference type="ARBA" id="ARBA00022990"/>
    </source>
</evidence>
<keyword evidence="6" id="KW-0963">Cytoplasm</keyword>
<dbReference type="GO" id="GO:0005634">
    <property type="term" value="C:nucleus"/>
    <property type="evidence" value="ECO:0007669"/>
    <property type="project" value="TreeGrafter"/>
</dbReference>
<dbReference type="GO" id="GO:0000209">
    <property type="term" value="P:protein polyubiquitination"/>
    <property type="evidence" value="ECO:0007669"/>
    <property type="project" value="TreeGrafter"/>
</dbReference>
<dbReference type="Proteomes" id="UP000749559">
    <property type="component" value="Unassembled WGS sequence"/>
</dbReference>
<accession>A0A8J1U9I0</accession>
<dbReference type="PANTHER" id="PTHR13931">
    <property type="entry name" value="UBIQUITINATION FACTOR E4"/>
    <property type="match status" value="1"/>
</dbReference>
<sequence>MPRLSFDNGIWTDPFTGAYRYQFSCYSINMGDNLKGNPFASLFPSLEKAQQFSQTQAHAAAIVEKQPIVSNEPVAVPLPKASDKEATVDDEDITDVDLEKLEVNNLLESVFLITLDKEVTGYGRRPCECVFLEDLHVSLKGQDWLDFDCLEQAVFERLMMPEPTDHVIRTTTGRPNPRELGIAGRDQPLRYLYECFKRSLSEIKSTNDGHIAMLQEVILMNSKTCMQHPEFFTRVEPAKHFLEIFLEEFSSSDAEAVCEYFERVSMAIDNESEEGSVFDCFWPVFDELRNKFLKDFTLSHSLLFRYIDVVTFFSRKAWLAEAFMKHIIPSNLTNGKAYEDSLLGLIIAKSCIAKNDAGPYEFFDEPSRTSQRDHDITEGNIWQALSMVQERVYQIIYNLLKASPQAKHDILSWLGNCMKANTGRAKIWSSQMPAIFGTMYASDGFYMNLCGILLKLCQPFSQPCSPKLLKIQPTYCRVVVPAGETRQRSIHMTDLSEETCMVPSEENERPNPDETYSFVTECYYLAHRCLNLGFHVCLEKFKNLNRTLHDIQNVWVEIRNQGAENTDPGRKLQQRMDKVMAAFLSLKAAMTDPQLLELSLNFHIASATWLCQLATNENLKEFLPITFPLSDNVPYHLKCIPEFLMDNTTEFMQFLRRFKDSIYEVAGEKLNHLMTLILVFMGSPERMKNPHLRAKMAEALEALLPPKEREYSMGIIGNFNREHIFHSHPHIQYLAQTLIHVFVSIETTGESVEFEQKFNYRRPMLQVLDYMWEIEIHQKAIRDLAALAEENIEAAEPPLFLRFINLLINDAIFLLDEALQHLSQVKEQQDEKDAGTWANLPDQERQEKEASFKQLGFLARIFNMMSNDTIQSLERITREVQSIFTTKIMVDRIAAMLNYFLLHLVGPKKKNLKVKDFDKYEFKPQELVSNISQIYINLGESEAFLQAIPSDGRSFSQGLFTQARRVLQRINKPGPMIMDFAELSEKLKGLANRQKVAEAAAEDAPEEFLDPIMGTLMNDPVSLPSSGMIVDRATIARHILSDQTDPFNRSPLSMDQVIANTELKDKIDKWISEHVADEGDDDDV</sequence>
<gene>
    <name evidence="12" type="ORF">OFUS_LOCUS19572</name>
</gene>
<dbReference type="GO" id="GO:0006511">
    <property type="term" value="P:ubiquitin-dependent protein catabolic process"/>
    <property type="evidence" value="ECO:0007669"/>
    <property type="project" value="InterPro"/>
</dbReference>
<evidence type="ECO:0000256" key="8">
    <source>
        <dbReference type="ARBA" id="ARBA00022786"/>
    </source>
</evidence>
<evidence type="ECO:0000256" key="11">
    <source>
        <dbReference type="ARBA" id="ARBA00040077"/>
    </source>
</evidence>
<dbReference type="InterPro" id="IPR013083">
    <property type="entry name" value="Znf_RING/FYVE/PHD"/>
</dbReference>
<name>A0A8J1U9I0_OWEFU</name>
<evidence type="ECO:0000256" key="2">
    <source>
        <dbReference type="ARBA" id="ARBA00004496"/>
    </source>
</evidence>
<comment type="similarity">
    <text evidence="4">Belongs to the ubiquitin conjugation factor E4 family.</text>
</comment>
<evidence type="ECO:0000256" key="6">
    <source>
        <dbReference type="ARBA" id="ARBA00022490"/>
    </source>
</evidence>
<evidence type="ECO:0000256" key="3">
    <source>
        <dbReference type="ARBA" id="ARBA00004906"/>
    </source>
</evidence>